<reference evidence="4 5" key="1">
    <citation type="submission" date="2019-08" db="EMBL/GenBank/DDBJ databases">
        <title>Draft genome sequences of two oriental melons (Cucumis melo L. var makuwa).</title>
        <authorList>
            <person name="Kwon S.-Y."/>
        </authorList>
    </citation>
    <scope>NUCLEOTIDE SEQUENCE [LARGE SCALE GENOMIC DNA]</scope>
    <source>
        <strain evidence="5">cv. Chang Bougi</strain>
        <strain evidence="4">cv. SW 3</strain>
        <tissue evidence="2">Leaf</tissue>
    </source>
</reference>
<protein>
    <submittedName>
        <fullName evidence="2">Uncharacterized protein</fullName>
    </submittedName>
</protein>
<dbReference type="EMBL" id="SSTE01004780">
    <property type="protein sequence ID" value="KAA0061455.1"/>
    <property type="molecule type" value="Genomic_DNA"/>
</dbReference>
<gene>
    <name evidence="3" type="ORF">E5676_scaffold332G001420</name>
    <name evidence="2" type="ORF">E6C27_scaffold41G00110</name>
</gene>
<evidence type="ECO:0000313" key="5">
    <source>
        <dbReference type="Proteomes" id="UP000321947"/>
    </source>
</evidence>
<feature type="region of interest" description="Disordered" evidence="1">
    <location>
        <begin position="96"/>
        <end position="127"/>
    </location>
</feature>
<dbReference type="Proteomes" id="UP000321947">
    <property type="component" value="Unassembled WGS sequence"/>
</dbReference>
<evidence type="ECO:0000313" key="2">
    <source>
        <dbReference type="EMBL" id="KAA0061455.1"/>
    </source>
</evidence>
<organism evidence="2 4">
    <name type="scientific">Cucumis melo var. makuwa</name>
    <name type="common">Oriental melon</name>
    <dbReference type="NCBI Taxonomy" id="1194695"/>
    <lineage>
        <taxon>Eukaryota</taxon>
        <taxon>Viridiplantae</taxon>
        <taxon>Streptophyta</taxon>
        <taxon>Embryophyta</taxon>
        <taxon>Tracheophyta</taxon>
        <taxon>Spermatophyta</taxon>
        <taxon>Magnoliopsida</taxon>
        <taxon>eudicotyledons</taxon>
        <taxon>Gunneridae</taxon>
        <taxon>Pentapetalae</taxon>
        <taxon>rosids</taxon>
        <taxon>fabids</taxon>
        <taxon>Cucurbitales</taxon>
        <taxon>Cucurbitaceae</taxon>
        <taxon>Benincaseae</taxon>
        <taxon>Cucumis</taxon>
    </lineage>
</organism>
<evidence type="ECO:0000256" key="1">
    <source>
        <dbReference type="SAM" id="MobiDB-lite"/>
    </source>
</evidence>
<dbReference type="Proteomes" id="UP000321393">
    <property type="component" value="Unassembled WGS sequence"/>
</dbReference>
<dbReference type="AlphaFoldDB" id="A0A5A7V6J4"/>
<sequence length="172" mass="19115">MEGGSQLRTFPLTYGGKMSSKQSVSTLEVWKKYLYTPLTLLIVLKPEYRLNVVALDGEISVDLPLVDNSLNMQQVPTINRNPFEGKKSMAGALLLDWPASSSPEEKEKNTHQNSNSEGEEQPWCVGKEARNLWREEKSSGNKAPEVNAVCSPKCLSAAPYMTSMLPIRKDPT</sequence>
<evidence type="ECO:0000313" key="3">
    <source>
        <dbReference type="EMBL" id="TYK10824.1"/>
    </source>
</evidence>
<proteinExistence type="predicted"/>
<comment type="caution">
    <text evidence="2">The sequence shown here is derived from an EMBL/GenBank/DDBJ whole genome shotgun (WGS) entry which is preliminary data.</text>
</comment>
<evidence type="ECO:0000313" key="4">
    <source>
        <dbReference type="Proteomes" id="UP000321393"/>
    </source>
</evidence>
<accession>A0A5A7V6J4</accession>
<name>A0A5A7V6J4_CUCMM</name>
<dbReference type="EMBL" id="SSTD01011064">
    <property type="protein sequence ID" value="TYK10824.1"/>
    <property type="molecule type" value="Genomic_DNA"/>
</dbReference>